<evidence type="ECO:0000313" key="2">
    <source>
        <dbReference type="Proteomes" id="UP000270094"/>
    </source>
</evidence>
<organism evidence="1 2">
    <name type="scientific">Strongylus vulgaris</name>
    <name type="common">Blood worm</name>
    <dbReference type="NCBI Taxonomy" id="40348"/>
    <lineage>
        <taxon>Eukaryota</taxon>
        <taxon>Metazoa</taxon>
        <taxon>Ecdysozoa</taxon>
        <taxon>Nematoda</taxon>
        <taxon>Chromadorea</taxon>
        <taxon>Rhabditida</taxon>
        <taxon>Rhabditina</taxon>
        <taxon>Rhabditomorpha</taxon>
        <taxon>Strongyloidea</taxon>
        <taxon>Strongylidae</taxon>
        <taxon>Strongylus</taxon>
    </lineage>
</organism>
<dbReference type="EMBL" id="UYYB01097812">
    <property type="protein sequence ID" value="VDM76826.1"/>
    <property type="molecule type" value="Genomic_DNA"/>
</dbReference>
<gene>
    <name evidence="1" type="ORF">SVUK_LOCUS11824</name>
</gene>
<protein>
    <submittedName>
        <fullName evidence="1">Uncharacterized protein</fullName>
    </submittedName>
</protein>
<name>A0A3P7J1P7_STRVU</name>
<dbReference type="AlphaFoldDB" id="A0A3P7J1P7"/>
<dbReference type="Proteomes" id="UP000270094">
    <property type="component" value="Unassembled WGS sequence"/>
</dbReference>
<accession>A0A3P7J1P7</accession>
<keyword evidence="2" id="KW-1185">Reference proteome</keyword>
<proteinExistence type="predicted"/>
<sequence length="154" mass="17294">MVSQAAKEFDVSGSRMSRGGYARSRTVWMIKSVGGSLIPEVAQDAMDIGLRHINDSPWRLSHALHLNVRTSPTPIFMPFSKLKGQLPRNRLVGNEVQKDGRPITSPIYRLRLCIRELAIINCYFPTPEAADSDIDAFHEDCHPQREVLPPICRG</sequence>
<reference evidence="1 2" key="1">
    <citation type="submission" date="2018-11" db="EMBL/GenBank/DDBJ databases">
        <authorList>
            <consortium name="Pathogen Informatics"/>
        </authorList>
    </citation>
    <scope>NUCLEOTIDE SEQUENCE [LARGE SCALE GENOMIC DNA]</scope>
</reference>
<evidence type="ECO:0000313" key="1">
    <source>
        <dbReference type="EMBL" id="VDM76826.1"/>
    </source>
</evidence>